<dbReference type="EC" id="3.1.4.4" evidence="3"/>
<comment type="similarity">
    <text evidence="2">Belongs to the phospholipase D family.</text>
</comment>
<name>A0ABV5QGB7_9ACTN</name>
<dbReference type="Gene3D" id="3.30.870.10">
    <property type="entry name" value="Endonuclease Chain A"/>
    <property type="match status" value="1"/>
</dbReference>
<comment type="caution">
    <text evidence="8">The sequence shown here is derived from an EMBL/GenBank/DDBJ whole genome shotgun (WGS) entry which is preliminary data.</text>
</comment>
<dbReference type="PANTHER" id="PTHR43856">
    <property type="entry name" value="CARDIOLIPIN HYDROLASE"/>
    <property type="match status" value="1"/>
</dbReference>
<accession>A0ABV5QGB7</accession>
<evidence type="ECO:0000256" key="3">
    <source>
        <dbReference type="ARBA" id="ARBA00012027"/>
    </source>
</evidence>
<gene>
    <name evidence="8" type="ORF">ACFFRN_48985</name>
</gene>
<keyword evidence="9" id="KW-1185">Reference proteome</keyword>
<evidence type="ECO:0000256" key="4">
    <source>
        <dbReference type="ARBA" id="ARBA00022801"/>
    </source>
</evidence>
<dbReference type="EMBL" id="JBHMCE010000038">
    <property type="protein sequence ID" value="MFB9534567.1"/>
    <property type="molecule type" value="Genomic_DNA"/>
</dbReference>
<keyword evidence="5" id="KW-0442">Lipid degradation</keyword>
<proteinExistence type="inferred from homology"/>
<evidence type="ECO:0000256" key="2">
    <source>
        <dbReference type="ARBA" id="ARBA00008664"/>
    </source>
</evidence>
<dbReference type="PROSITE" id="PS50035">
    <property type="entry name" value="PLD"/>
    <property type="match status" value="1"/>
</dbReference>
<feature type="domain" description="PLD phosphodiesterase" evidence="7">
    <location>
        <begin position="347"/>
        <end position="374"/>
    </location>
</feature>
<dbReference type="SMART" id="SM00155">
    <property type="entry name" value="PLDc"/>
    <property type="match status" value="1"/>
</dbReference>
<keyword evidence="4" id="KW-0378">Hydrolase</keyword>
<feature type="non-terminal residue" evidence="8">
    <location>
        <position position="404"/>
    </location>
</feature>
<dbReference type="Pfam" id="PF12836">
    <property type="entry name" value="HHH_3"/>
    <property type="match status" value="1"/>
</dbReference>
<keyword evidence="6" id="KW-0443">Lipid metabolism</keyword>
<evidence type="ECO:0000313" key="8">
    <source>
        <dbReference type="EMBL" id="MFB9534567.1"/>
    </source>
</evidence>
<dbReference type="Gene3D" id="1.10.150.280">
    <property type="entry name" value="AF1531-like domain"/>
    <property type="match status" value="1"/>
</dbReference>
<dbReference type="InterPro" id="IPR025202">
    <property type="entry name" value="PLD-like_dom"/>
</dbReference>
<dbReference type="InterPro" id="IPR051406">
    <property type="entry name" value="PLD_domain"/>
</dbReference>
<evidence type="ECO:0000256" key="1">
    <source>
        <dbReference type="ARBA" id="ARBA00000798"/>
    </source>
</evidence>
<dbReference type="SUPFAM" id="SSF56024">
    <property type="entry name" value="Phospholipase D/nuclease"/>
    <property type="match status" value="1"/>
</dbReference>
<dbReference type="RefSeq" id="WP_379479297.1">
    <property type="nucleotide sequence ID" value="NZ_JBHMCE010000038.1"/>
</dbReference>
<protein>
    <recommendedName>
        <fullName evidence="3">phospholipase D</fullName>
        <ecNumber evidence="3">3.1.4.4</ecNumber>
    </recommendedName>
</protein>
<dbReference type="InterPro" id="IPR001736">
    <property type="entry name" value="PLipase_D/transphosphatidylase"/>
</dbReference>
<evidence type="ECO:0000259" key="7">
    <source>
        <dbReference type="PROSITE" id="PS50035"/>
    </source>
</evidence>
<dbReference type="Proteomes" id="UP001589646">
    <property type="component" value="Unassembled WGS sequence"/>
</dbReference>
<evidence type="ECO:0000256" key="5">
    <source>
        <dbReference type="ARBA" id="ARBA00022963"/>
    </source>
</evidence>
<dbReference type="InterPro" id="IPR010994">
    <property type="entry name" value="RuvA_2-like"/>
</dbReference>
<sequence length="404" mass="44646">MSSGIERVVMFYLDPRDLVTDALVERCQGALGSEVVLERTQLLDVLSEILGRMDSFPMFDREPDSVERSALAERLLTDAIVRVLKMSGYTHIELGYLLDSVSVEPLERRIRSVRAVPINFASAEDLDMLPGVGSALAELMLNERRRHGPFLSAQDLIDRVDGIGLDTGHRLAHALSFRFPESDLRELPGERDLGQAIALLVSPIPGEDIVLRLKAALDQLATALAAESPVELPEVPHAVVSDINRDEFPSTAIESLAGPAYFNRVSELLDGAAQSIDVCMFHIAFPSPDHPTRKLLDGLINAHGRGVTVRVLIDRDRPNDPYQSTVVNSPTLAFLNQNTELCRFDDESVLLHSKYLIIDEELVVLGSHNWSAGSFFNFDDLSVVVHSADYAGYMTTRFSAQWAD</sequence>
<dbReference type="Pfam" id="PF13091">
    <property type="entry name" value="PLDc_2"/>
    <property type="match status" value="1"/>
</dbReference>
<organism evidence="8 9">
    <name type="scientific">Nonomuraea roseola</name>
    <dbReference type="NCBI Taxonomy" id="46179"/>
    <lineage>
        <taxon>Bacteria</taxon>
        <taxon>Bacillati</taxon>
        <taxon>Actinomycetota</taxon>
        <taxon>Actinomycetes</taxon>
        <taxon>Streptosporangiales</taxon>
        <taxon>Streptosporangiaceae</taxon>
        <taxon>Nonomuraea</taxon>
    </lineage>
</organism>
<evidence type="ECO:0000313" key="9">
    <source>
        <dbReference type="Proteomes" id="UP001589646"/>
    </source>
</evidence>
<dbReference type="SUPFAM" id="SSF47781">
    <property type="entry name" value="RuvA domain 2-like"/>
    <property type="match status" value="1"/>
</dbReference>
<evidence type="ECO:0000256" key="6">
    <source>
        <dbReference type="ARBA" id="ARBA00023098"/>
    </source>
</evidence>
<comment type="catalytic activity">
    <reaction evidence="1">
        <text>a 1,2-diacyl-sn-glycero-3-phosphocholine + H2O = a 1,2-diacyl-sn-glycero-3-phosphate + choline + H(+)</text>
        <dbReference type="Rhea" id="RHEA:14445"/>
        <dbReference type="ChEBI" id="CHEBI:15354"/>
        <dbReference type="ChEBI" id="CHEBI:15377"/>
        <dbReference type="ChEBI" id="CHEBI:15378"/>
        <dbReference type="ChEBI" id="CHEBI:57643"/>
        <dbReference type="ChEBI" id="CHEBI:58608"/>
        <dbReference type="EC" id="3.1.4.4"/>
    </reaction>
</comment>
<dbReference type="PANTHER" id="PTHR43856:SF1">
    <property type="entry name" value="MITOCHONDRIAL CARDIOLIPIN HYDROLASE"/>
    <property type="match status" value="1"/>
</dbReference>
<reference evidence="8 9" key="1">
    <citation type="submission" date="2024-09" db="EMBL/GenBank/DDBJ databases">
        <authorList>
            <person name="Sun Q."/>
            <person name="Mori K."/>
        </authorList>
    </citation>
    <scope>NUCLEOTIDE SEQUENCE [LARGE SCALE GENOMIC DNA]</scope>
    <source>
        <strain evidence="8 9">JCM 3323</strain>
    </source>
</reference>